<accession>A0ACB8SPJ1</accession>
<evidence type="ECO:0000313" key="2">
    <source>
        <dbReference type="Proteomes" id="UP000814140"/>
    </source>
</evidence>
<protein>
    <submittedName>
        <fullName evidence="1">Uncharacterized protein</fullName>
    </submittedName>
</protein>
<dbReference type="Proteomes" id="UP000814140">
    <property type="component" value="Unassembled WGS sequence"/>
</dbReference>
<name>A0ACB8SPJ1_9AGAM</name>
<reference evidence="1" key="1">
    <citation type="submission" date="2021-03" db="EMBL/GenBank/DDBJ databases">
        <authorList>
            <consortium name="DOE Joint Genome Institute"/>
            <person name="Ahrendt S."/>
            <person name="Looney B.P."/>
            <person name="Miyauchi S."/>
            <person name="Morin E."/>
            <person name="Drula E."/>
            <person name="Courty P.E."/>
            <person name="Chicoki N."/>
            <person name="Fauchery L."/>
            <person name="Kohler A."/>
            <person name="Kuo A."/>
            <person name="Labutti K."/>
            <person name="Pangilinan J."/>
            <person name="Lipzen A."/>
            <person name="Riley R."/>
            <person name="Andreopoulos W."/>
            <person name="He G."/>
            <person name="Johnson J."/>
            <person name="Barry K.W."/>
            <person name="Grigoriev I.V."/>
            <person name="Nagy L."/>
            <person name="Hibbett D."/>
            <person name="Henrissat B."/>
            <person name="Matheny P.B."/>
            <person name="Labbe J."/>
            <person name="Martin F."/>
        </authorList>
    </citation>
    <scope>NUCLEOTIDE SEQUENCE</scope>
    <source>
        <strain evidence="1">HHB10654</strain>
    </source>
</reference>
<organism evidence="1 2">
    <name type="scientific">Artomyces pyxidatus</name>
    <dbReference type="NCBI Taxonomy" id="48021"/>
    <lineage>
        <taxon>Eukaryota</taxon>
        <taxon>Fungi</taxon>
        <taxon>Dikarya</taxon>
        <taxon>Basidiomycota</taxon>
        <taxon>Agaricomycotina</taxon>
        <taxon>Agaricomycetes</taxon>
        <taxon>Russulales</taxon>
        <taxon>Auriscalpiaceae</taxon>
        <taxon>Artomyces</taxon>
    </lineage>
</organism>
<reference evidence="1" key="2">
    <citation type="journal article" date="2022" name="New Phytol.">
        <title>Evolutionary transition to the ectomycorrhizal habit in the genomes of a hyperdiverse lineage of mushroom-forming fungi.</title>
        <authorList>
            <person name="Looney B."/>
            <person name="Miyauchi S."/>
            <person name="Morin E."/>
            <person name="Drula E."/>
            <person name="Courty P.E."/>
            <person name="Kohler A."/>
            <person name="Kuo A."/>
            <person name="LaButti K."/>
            <person name="Pangilinan J."/>
            <person name="Lipzen A."/>
            <person name="Riley R."/>
            <person name="Andreopoulos W."/>
            <person name="He G."/>
            <person name="Johnson J."/>
            <person name="Nolan M."/>
            <person name="Tritt A."/>
            <person name="Barry K.W."/>
            <person name="Grigoriev I.V."/>
            <person name="Nagy L.G."/>
            <person name="Hibbett D."/>
            <person name="Henrissat B."/>
            <person name="Matheny P.B."/>
            <person name="Labbe J."/>
            <person name="Martin F.M."/>
        </authorList>
    </citation>
    <scope>NUCLEOTIDE SEQUENCE</scope>
    <source>
        <strain evidence="1">HHB10654</strain>
    </source>
</reference>
<sequence length="764" mass="83483">MAPPATDATGVTCPGCKAVFSASGFTRHIRSARNPLCAALRAASIRGPVQAPSLPDRTNNDANDPIPSHSPSLEPLDRALSEDPSRSEPPLTPPGLDDNALDSVLSDAGGIERPADRADDGMDDGRSSGHESFANSRRSSVEARDGEFPEYDVQEDLPHGDDIDYDFGYHDLYADLQPEPPQDGDGGEPDPYGWGEEDDRLALNSAAGGMSDDDQDAQDDLAEDHDAVFGLQAGVADEVTPGEGAHNAPNADGQDAGAAEEDTDSDLDPMDEDKIDQMNRGERLEDEARLRRDAEVVKFTIGKAGAPIPGAMAPPTNAAYKLKVGGAAEADEAEADENPWAPFTSQMDWEMAQWAKMRGPTSTAFTELLNIDGVADKLGLSYKNSAELNKIIDQQLPPRPKWICEEVEVHGKTFEVYYRDVLECIRTLYGNPEFSKYMVYAPEKHFTDKEKTSRVYHEMHTGDWWWRVQVALEAKKQGATIIPCIWSSDKTQVTVFRNKSAYPVYLTIGNIAKDIRRKPSKQAHILVAYLPTDRLDHIKSNKTRRKAVANLFHACMSRIMESVKAHAVNGVAMAGGDGVVRCCHPIFAVFVGDYPEQVLVGCVKSGQCPKCEVDPDDLGELFISPNRKIIPVLNALKAIDRGPAEFVAATAAAGIKPVVKPFWEDLPYANVFQSFTPDLLHQLYQGVVKHVIGWVKKAYGQAELDARCSRMPPNHNLRLFSSGISHLSRVSGQEHKDICRILLGLVIGLRLPRGLSGVVCLSNL</sequence>
<evidence type="ECO:0000313" key="1">
    <source>
        <dbReference type="EMBL" id="KAI0058289.1"/>
    </source>
</evidence>
<keyword evidence="2" id="KW-1185">Reference proteome</keyword>
<proteinExistence type="predicted"/>
<gene>
    <name evidence="1" type="ORF">BV25DRAFT_1919489</name>
</gene>
<comment type="caution">
    <text evidence="1">The sequence shown here is derived from an EMBL/GenBank/DDBJ whole genome shotgun (WGS) entry which is preliminary data.</text>
</comment>
<dbReference type="EMBL" id="MU277237">
    <property type="protein sequence ID" value="KAI0058289.1"/>
    <property type="molecule type" value="Genomic_DNA"/>
</dbReference>